<feature type="compositionally biased region" description="Polar residues" evidence="5">
    <location>
        <begin position="224"/>
        <end position="237"/>
    </location>
</feature>
<feature type="region of interest" description="Disordered" evidence="5">
    <location>
        <begin position="25"/>
        <end position="61"/>
    </location>
</feature>
<organism evidence="8 9">
    <name type="scientific">Monosporascus ibericus</name>
    <dbReference type="NCBI Taxonomy" id="155417"/>
    <lineage>
        <taxon>Eukaryota</taxon>
        <taxon>Fungi</taxon>
        <taxon>Dikarya</taxon>
        <taxon>Ascomycota</taxon>
        <taxon>Pezizomycotina</taxon>
        <taxon>Sordariomycetes</taxon>
        <taxon>Xylariomycetidae</taxon>
        <taxon>Xylariales</taxon>
        <taxon>Xylariales incertae sedis</taxon>
        <taxon>Monosporascus</taxon>
    </lineage>
</organism>
<feature type="region of interest" description="Disordered" evidence="5">
    <location>
        <begin position="115"/>
        <end position="140"/>
    </location>
</feature>
<dbReference type="GO" id="GO:0071944">
    <property type="term" value="C:cell periphery"/>
    <property type="evidence" value="ECO:0007669"/>
    <property type="project" value="UniProtKB-ARBA"/>
</dbReference>
<comment type="subcellular location">
    <subcellularLocation>
        <location evidence="1">Membrane</location>
        <topology evidence="1">Single-pass membrane protein</topology>
    </subcellularLocation>
</comment>
<dbReference type="InterPro" id="IPR051694">
    <property type="entry name" value="Immunoregulatory_rcpt-like"/>
</dbReference>
<feature type="region of interest" description="Disordered" evidence="5">
    <location>
        <begin position="270"/>
        <end position="335"/>
    </location>
</feature>
<reference evidence="8 9" key="1">
    <citation type="submission" date="2018-06" db="EMBL/GenBank/DDBJ databases">
        <title>Complete Genomes of Monosporascus.</title>
        <authorList>
            <person name="Robinson A.J."/>
            <person name="Natvig D.O."/>
        </authorList>
    </citation>
    <scope>NUCLEOTIDE SEQUENCE [LARGE SCALE GENOMIC DNA]</scope>
    <source>
        <strain evidence="8 9">CBS 110550</strain>
    </source>
</reference>
<dbReference type="EMBL" id="QJNU01000367">
    <property type="protein sequence ID" value="RYP01165.1"/>
    <property type="molecule type" value="Genomic_DNA"/>
</dbReference>
<feature type="chain" id="PRO_5020425207" description="Mid2 domain-containing protein" evidence="7">
    <location>
        <begin position="20"/>
        <end position="335"/>
    </location>
</feature>
<name>A0A4Q4T563_9PEZI</name>
<evidence type="ECO:0000313" key="8">
    <source>
        <dbReference type="EMBL" id="RYP01165.1"/>
    </source>
</evidence>
<evidence type="ECO:0000256" key="1">
    <source>
        <dbReference type="ARBA" id="ARBA00004167"/>
    </source>
</evidence>
<comment type="caution">
    <text evidence="8">The sequence shown here is derived from an EMBL/GenBank/DDBJ whole genome shotgun (WGS) entry which is preliminary data.</text>
</comment>
<evidence type="ECO:0000256" key="4">
    <source>
        <dbReference type="ARBA" id="ARBA00023136"/>
    </source>
</evidence>
<dbReference type="Proteomes" id="UP000293360">
    <property type="component" value="Unassembled WGS sequence"/>
</dbReference>
<keyword evidence="4 6" id="KW-0472">Membrane</keyword>
<keyword evidence="3 6" id="KW-1133">Transmembrane helix</keyword>
<dbReference type="AlphaFoldDB" id="A0A4Q4T563"/>
<dbReference type="PANTHER" id="PTHR15549">
    <property type="entry name" value="PAIRED IMMUNOGLOBULIN-LIKE TYPE 2 RECEPTOR"/>
    <property type="match status" value="1"/>
</dbReference>
<feature type="transmembrane region" description="Helical" evidence="6">
    <location>
        <begin position="166"/>
        <end position="189"/>
    </location>
</feature>
<evidence type="ECO:0000313" key="9">
    <source>
        <dbReference type="Proteomes" id="UP000293360"/>
    </source>
</evidence>
<proteinExistence type="predicted"/>
<dbReference type="STRING" id="155417.A0A4Q4T563"/>
<accession>A0A4Q4T563</accession>
<evidence type="ECO:0000256" key="2">
    <source>
        <dbReference type="ARBA" id="ARBA00022692"/>
    </source>
</evidence>
<dbReference type="PANTHER" id="PTHR15549:SF26">
    <property type="entry name" value="AXIAL BUDDING PATTERN PROTEIN 2-RELATED"/>
    <property type="match status" value="1"/>
</dbReference>
<keyword evidence="7" id="KW-0732">Signal</keyword>
<evidence type="ECO:0008006" key="10">
    <source>
        <dbReference type="Google" id="ProtNLM"/>
    </source>
</evidence>
<dbReference type="GO" id="GO:0016020">
    <property type="term" value="C:membrane"/>
    <property type="evidence" value="ECO:0007669"/>
    <property type="project" value="UniProtKB-SubCell"/>
</dbReference>
<gene>
    <name evidence="8" type="ORF">DL764_006288</name>
</gene>
<feature type="compositionally biased region" description="Low complexity" evidence="5">
    <location>
        <begin position="124"/>
        <end position="134"/>
    </location>
</feature>
<evidence type="ECO:0000256" key="7">
    <source>
        <dbReference type="SAM" id="SignalP"/>
    </source>
</evidence>
<feature type="signal peptide" evidence="7">
    <location>
        <begin position="1"/>
        <end position="19"/>
    </location>
</feature>
<feature type="compositionally biased region" description="Pro residues" evidence="5">
    <location>
        <begin position="46"/>
        <end position="55"/>
    </location>
</feature>
<evidence type="ECO:0000256" key="3">
    <source>
        <dbReference type="ARBA" id="ARBA00022989"/>
    </source>
</evidence>
<keyword evidence="9" id="KW-1185">Reference proteome</keyword>
<protein>
    <recommendedName>
        <fullName evidence="10">Mid2 domain-containing protein</fullName>
    </recommendedName>
</protein>
<feature type="region of interest" description="Disordered" evidence="5">
    <location>
        <begin position="208"/>
        <end position="248"/>
    </location>
</feature>
<evidence type="ECO:0000256" key="6">
    <source>
        <dbReference type="SAM" id="Phobius"/>
    </source>
</evidence>
<evidence type="ECO:0000256" key="5">
    <source>
        <dbReference type="SAM" id="MobiDB-lite"/>
    </source>
</evidence>
<dbReference type="OrthoDB" id="4849731at2759"/>
<sequence>MASLVRLTALGCAIATVNARWFESSDDARSRNPALETGQNADPDPPRWTPKPTPAPGSSNIGLELRQDSDYSIATCATRFMSTWHGTHEHPITCRRGSFCSADEENERVGCCIPSPETTGLAPSTTSLSSSSSSEAPPTITVTVEPSIPSSVAQAAGGSNSSKTGAIVGGVVGGLGGIALIAAVIFFLYRRKKRAKAATPPDYITPLGPTYYPGPEDPPLHPNQYGSSSQPVAQATQHDAPGTGYLPVSYPPATAVPADRYVNRAPSPYYPMSPKTAEDDAAVSPIESTSSVSPPDSPQSPYARALSPTMPPVQYNRFSPPPPQQFQAYRPYPGT</sequence>
<keyword evidence="2 6" id="KW-0812">Transmembrane</keyword>